<organism evidence="8 9">
    <name type="scientific">Emticicia aquatica</name>
    <dbReference type="NCBI Taxonomy" id="1681835"/>
    <lineage>
        <taxon>Bacteria</taxon>
        <taxon>Pseudomonadati</taxon>
        <taxon>Bacteroidota</taxon>
        <taxon>Cytophagia</taxon>
        <taxon>Cytophagales</taxon>
        <taxon>Leadbetterellaceae</taxon>
        <taxon>Emticicia</taxon>
    </lineage>
</organism>
<sequence length="399" mass="43163">MTLGIIVGYVLNQSFKEDATSLNSASTYLNLLSKIFLRMIKMIIGPLIFSILTVGIAKLGDFKLVGRIGAKTLGYFYFATILSLLTGLVAVNVLRPGRMMQIDLPTAGADTGIESKKMTMENFITHLFPQSFFEALATNEILQIVVFSVFFGIATAAIGEHGKILIKALDAVSEVMFKIVSYVMGFAPYGVFGAVAAVIAQKGLGILSGYLYLIITFFATLAFFILVVLPAICMVVKVPYWKLLSYVKDALFLSFSTASSEASMPLQIEQLKKFGISERIVSFVLPLGYSFNLDGSMMYMTFAVGFIAQAYGIDLSIGQQVTMMLTLLITSKGIAGVPRASLVVIAGTMSMFNLPAEGLILLFAVDWLLDMGRSATSVAGNAVATAVVAKWENELKMVD</sequence>
<dbReference type="EMBL" id="CAKLPY010000001">
    <property type="protein sequence ID" value="CAH0994765.1"/>
    <property type="molecule type" value="Genomic_DNA"/>
</dbReference>
<keyword evidence="9" id="KW-1185">Reference proteome</keyword>
<evidence type="ECO:0000256" key="2">
    <source>
        <dbReference type="ARBA" id="ARBA00022448"/>
    </source>
</evidence>
<accession>A0ABM9ALW3</accession>
<dbReference type="PANTHER" id="PTHR42865:SF7">
    <property type="entry name" value="PROTON_GLUTAMATE-ASPARTATE SYMPORTER"/>
    <property type="match status" value="1"/>
</dbReference>
<feature type="transmembrane region" description="Helical" evidence="7">
    <location>
        <begin position="211"/>
        <end position="238"/>
    </location>
</feature>
<keyword evidence="2" id="KW-0813">Transport</keyword>
<evidence type="ECO:0000256" key="7">
    <source>
        <dbReference type="SAM" id="Phobius"/>
    </source>
</evidence>
<dbReference type="Proteomes" id="UP000837932">
    <property type="component" value="Unassembled WGS sequence"/>
</dbReference>
<comment type="caution">
    <text evidence="8">The sequence shown here is derived from an EMBL/GenBank/DDBJ whole genome shotgun (WGS) entry which is preliminary data.</text>
</comment>
<dbReference type="SUPFAM" id="SSF118215">
    <property type="entry name" value="Proton glutamate symport protein"/>
    <property type="match status" value="1"/>
</dbReference>
<evidence type="ECO:0000313" key="9">
    <source>
        <dbReference type="Proteomes" id="UP000837932"/>
    </source>
</evidence>
<evidence type="ECO:0000256" key="5">
    <source>
        <dbReference type="ARBA" id="ARBA00022989"/>
    </source>
</evidence>
<comment type="subcellular location">
    <subcellularLocation>
        <location evidence="1">Cell membrane</location>
        <topology evidence="1">Multi-pass membrane protein</topology>
    </subcellularLocation>
</comment>
<feature type="transmembrane region" description="Helical" evidence="7">
    <location>
        <begin position="352"/>
        <end position="369"/>
    </location>
</feature>
<dbReference type="Pfam" id="PF00375">
    <property type="entry name" value="SDF"/>
    <property type="match status" value="1"/>
</dbReference>
<proteinExistence type="predicted"/>
<feature type="transmembrane region" description="Helical" evidence="7">
    <location>
        <begin position="179"/>
        <end position="199"/>
    </location>
</feature>
<dbReference type="InterPro" id="IPR001991">
    <property type="entry name" value="Na-dicarboxylate_symporter"/>
</dbReference>
<dbReference type="Gene3D" id="1.10.3860.10">
    <property type="entry name" value="Sodium:dicarboxylate symporter"/>
    <property type="match status" value="1"/>
</dbReference>
<reference evidence="8" key="1">
    <citation type="submission" date="2021-12" db="EMBL/GenBank/DDBJ databases">
        <authorList>
            <person name="Rodrigo-Torres L."/>
            <person name="Arahal R. D."/>
            <person name="Lucena T."/>
        </authorList>
    </citation>
    <scope>NUCLEOTIDE SEQUENCE</scope>
    <source>
        <strain evidence="8">CECT 8858</strain>
    </source>
</reference>
<dbReference type="InterPro" id="IPR036458">
    <property type="entry name" value="Na:dicarbo_symporter_sf"/>
</dbReference>
<feature type="transmembrane region" description="Helical" evidence="7">
    <location>
        <begin position="75"/>
        <end position="94"/>
    </location>
</feature>
<keyword evidence="4 7" id="KW-0812">Transmembrane</keyword>
<gene>
    <name evidence="8" type="primary">dctA_1</name>
    <name evidence="8" type="ORF">EMA8858_00877</name>
</gene>
<evidence type="ECO:0000256" key="4">
    <source>
        <dbReference type="ARBA" id="ARBA00022692"/>
    </source>
</evidence>
<evidence type="ECO:0000256" key="6">
    <source>
        <dbReference type="ARBA" id="ARBA00023136"/>
    </source>
</evidence>
<dbReference type="PRINTS" id="PR00173">
    <property type="entry name" value="EDTRNSPORT"/>
</dbReference>
<protein>
    <submittedName>
        <fullName evidence="8">C4-dicarboxylate transport protein</fullName>
    </submittedName>
</protein>
<keyword evidence="3" id="KW-1003">Cell membrane</keyword>
<evidence type="ECO:0000256" key="1">
    <source>
        <dbReference type="ARBA" id="ARBA00004651"/>
    </source>
</evidence>
<dbReference type="PANTHER" id="PTHR42865">
    <property type="entry name" value="PROTON/GLUTAMATE-ASPARTATE SYMPORTER"/>
    <property type="match status" value="1"/>
</dbReference>
<evidence type="ECO:0000256" key="3">
    <source>
        <dbReference type="ARBA" id="ARBA00022475"/>
    </source>
</evidence>
<name>A0ABM9ALW3_9BACT</name>
<evidence type="ECO:0000313" key="8">
    <source>
        <dbReference type="EMBL" id="CAH0994765.1"/>
    </source>
</evidence>
<keyword evidence="6 7" id="KW-0472">Membrane</keyword>
<keyword evidence="5 7" id="KW-1133">Transmembrane helix</keyword>
<feature type="transmembrane region" description="Helical" evidence="7">
    <location>
        <begin position="35"/>
        <end position="55"/>
    </location>
</feature>